<feature type="transmembrane region" description="Helical" evidence="8">
    <location>
        <begin position="6"/>
        <end position="22"/>
    </location>
</feature>
<keyword evidence="5 8" id="KW-1133">Transmembrane helix</keyword>
<dbReference type="InterPro" id="IPR004299">
    <property type="entry name" value="MBOAT_fam"/>
</dbReference>
<dbReference type="PIRSF" id="PIRSF016636">
    <property type="entry name" value="AlgI_DltB"/>
    <property type="match status" value="1"/>
</dbReference>
<sequence length="396" mass="45858">MIFNTWAFGLFLLLTVVVYWCLPGKWRHVFLLIASFLFYAYYFPPYTFLILFMALVVYGLSLIMTSRMGRWRKTVFILGIVFCLSFLVYYKYTKMILRTWNELAAVFQGPILSIPDLLVPLGLSFFVFEFVHYLADSYKGKAEKVSITEFGLFAMFFPTLVAGPIKRFQPFIDQLRRIRFSWDHFTVGLQRIVIGIAKKVMIADPMDHFLHPLFKPHSATDAELYAAVLAYAIKIYADFSGYSDIAIGAARLFGYQIPENFLYPYFRRNIAEFWNHWHISLSSWIRDYIYIPLGGSRGTLAFAIRNSLIAMALSGLWHGASWNFVVWGLWHGMGLAGLRIWNYGLKQAGIPKEKLSFLTPFSVLLTFSFVCVGWVFFVVTNLSDAFYIVMRILQMK</sequence>
<dbReference type="RefSeq" id="WP_380028031.1">
    <property type="nucleotide sequence ID" value="NZ_JBHSHC010000132.1"/>
</dbReference>
<feature type="transmembrane region" description="Helical" evidence="8">
    <location>
        <begin position="112"/>
        <end position="135"/>
    </location>
</feature>
<feature type="transmembrane region" description="Helical" evidence="8">
    <location>
        <begin position="75"/>
        <end position="92"/>
    </location>
</feature>
<feature type="transmembrane region" description="Helical" evidence="8">
    <location>
        <begin position="324"/>
        <end position="345"/>
    </location>
</feature>
<keyword evidence="7" id="KW-0012">Acyltransferase</keyword>
<name>A0ABV9QA20_9BACL</name>
<protein>
    <submittedName>
        <fullName evidence="9">MBOAT family O-acyltransferase</fullName>
    </submittedName>
</protein>
<dbReference type="EMBL" id="JBHSHC010000132">
    <property type="protein sequence ID" value="MFC4769475.1"/>
    <property type="molecule type" value="Genomic_DNA"/>
</dbReference>
<dbReference type="Proteomes" id="UP001596002">
    <property type="component" value="Unassembled WGS sequence"/>
</dbReference>
<keyword evidence="3 7" id="KW-1003">Cell membrane</keyword>
<accession>A0ABV9QA20</accession>
<keyword evidence="10" id="KW-1185">Reference proteome</keyword>
<feature type="transmembrane region" description="Helical" evidence="8">
    <location>
        <begin position="50"/>
        <end position="68"/>
    </location>
</feature>
<reference evidence="10" key="1">
    <citation type="journal article" date="2019" name="Int. J. Syst. Evol. Microbiol.">
        <title>The Global Catalogue of Microorganisms (GCM) 10K type strain sequencing project: providing services to taxonomists for standard genome sequencing and annotation.</title>
        <authorList>
            <consortium name="The Broad Institute Genomics Platform"/>
            <consortium name="The Broad Institute Genome Sequencing Center for Infectious Disease"/>
            <person name="Wu L."/>
            <person name="Ma J."/>
        </authorList>
    </citation>
    <scope>NUCLEOTIDE SEQUENCE [LARGE SCALE GENOMIC DNA]</scope>
    <source>
        <strain evidence="10">WYCCWR 12678</strain>
    </source>
</reference>
<evidence type="ECO:0000256" key="4">
    <source>
        <dbReference type="ARBA" id="ARBA00022692"/>
    </source>
</evidence>
<dbReference type="InterPro" id="IPR024194">
    <property type="entry name" value="Ac/AlaTfrase_AlgI/DltB"/>
</dbReference>
<dbReference type="InterPro" id="IPR051085">
    <property type="entry name" value="MB_O-acyltransferase"/>
</dbReference>
<comment type="caution">
    <text evidence="9">The sequence shown here is derived from an EMBL/GenBank/DDBJ whole genome shotgun (WGS) entry which is preliminary data.</text>
</comment>
<evidence type="ECO:0000256" key="2">
    <source>
        <dbReference type="ARBA" id="ARBA00010323"/>
    </source>
</evidence>
<dbReference type="PIRSF" id="PIRSF500217">
    <property type="entry name" value="AlgI"/>
    <property type="match status" value="1"/>
</dbReference>
<organism evidence="9 10">
    <name type="scientific">Effusibacillus consociatus</name>
    <dbReference type="NCBI Taxonomy" id="1117041"/>
    <lineage>
        <taxon>Bacteria</taxon>
        <taxon>Bacillati</taxon>
        <taxon>Bacillota</taxon>
        <taxon>Bacilli</taxon>
        <taxon>Bacillales</taxon>
        <taxon>Alicyclobacillaceae</taxon>
        <taxon>Effusibacillus</taxon>
    </lineage>
</organism>
<evidence type="ECO:0000256" key="1">
    <source>
        <dbReference type="ARBA" id="ARBA00004651"/>
    </source>
</evidence>
<evidence type="ECO:0000313" key="9">
    <source>
        <dbReference type="EMBL" id="MFC4769475.1"/>
    </source>
</evidence>
<comment type="subcellular location">
    <subcellularLocation>
        <location evidence="1">Cell membrane</location>
        <topology evidence="1">Multi-pass membrane protein</topology>
    </subcellularLocation>
</comment>
<dbReference type="PANTHER" id="PTHR13285:SF18">
    <property type="entry name" value="PROTEIN-CYSTEINE N-PALMITOYLTRANSFERASE RASP"/>
    <property type="match status" value="1"/>
</dbReference>
<evidence type="ECO:0000256" key="8">
    <source>
        <dbReference type="SAM" id="Phobius"/>
    </source>
</evidence>
<keyword evidence="7" id="KW-0808">Transferase</keyword>
<evidence type="ECO:0000256" key="7">
    <source>
        <dbReference type="PIRNR" id="PIRNR016636"/>
    </source>
</evidence>
<feature type="transmembrane region" description="Helical" evidence="8">
    <location>
        <begin position="357"/>
        <end position="377"/>
    </location>
</feature>
<dbReference type="Pfam" id="PF03062">
    <property type="entry name" value="MBOAT"/>
    <property type="match status" value="1"/>
</dbReference>
<evidence type="ECO:0000256" key="3">
    <source>
        <dbReference type="ARBA" id="ARBA00022475"/>
    </source>
</evidence>
<evidence type="ECO:0000256" key="5">
    <source>
        <dbReference type="ARBA" id="ARBA00022989"/>
    </source>
</evidence>
<dbReference type="InterPro" id="IPR028362">
    <property type="entry name" value="AlgI"/>
</dbReference>
<gene>
    <name evidence="9" type="ORF">ACFO8Q_19270</name>
</gene>
<evidence type="ECO:0000313" key="10">
    <source>
        <dbReference type="Proteomes" id="UP001596002"/>
    </source>
</evidence>
<comment type="similarity">
    <text evidence="2 7">Belongs to the membrane-bound acyltransferase family.</text>
</comment>
<dbReference type="PANTHER" id="PTHR13285">
    <property type="entry name" value="ACYLTRANSFERASE"/>
    <property type="match status" value="1"/>
</dbReference>
<keyword evidence="6 7" id="KW-0472">Membrane</keyword>
<evidence type="ECO:0000256" key="6">
    <source>
        <dbReference type="ARBA" id="ARBA00023136"/>
    </source>
</evidence>
<keyword evidence="4 8" id="KW-0812">Transmembrane</keyword>
<proteinExistence type="inferred from homology"/>